<dbReference type="SUPFAM" id="SSF48452">
    <property type="entry name" value="TPR-like"/>
    <property type="match status" value="1"/>
</dbReference>
<feature type="compositionally biased region" description="Basic and acidic residues" evidence="2">
    <location>
        <begin position="556"/>
        <end position="585"/>
    </location>
</feature>
<feature type="region of interest" description="Disordered" evidence="2">
    <location>
        <begin position="694"/>
        <end position="766"/>
    </location>
</feature>
<sequence length="766" mass="84283">MSAAAQLWRAAQDLSPTVINKHELDIKTRLLLQTTLEKLFVTDLDYALEKNADVLLWNSCHKQCIDLLQNNLRKKRNDQDAALYNTLLTASFGSLHQLLIRVASVYDVDFTGVNADWVLGATASSCASETKKVISDESARRFVQFCLIHLGDLCRYQKQLDSAESFYTHALRFDPSDGHGWNQMGILATSRGDQLGSTYFYVRGLSVVVPFDPAAANIDKLYAHLTVSSLDSLDCSKDYLGAFLSFHAHCHQFLRLKSIEKTLQGLIDAWPGKISEKSPTDILRMFCLNAAAVYKLGLGRDEVIVGEMLRRLIGAQIIGLLNYCSQLEASELAKWMFTVAVMLRWCEQNETSAFGDPKSALRASCAAAANIRKLVDVDLTNNFDYGSRSDFTGFLPFRDLPMPEENDAFDALQCCRRLVVRFVKQFDASFDDSALAGIDDAQLWTVTRRIVYGDDEPLDDEGAISKEADEVSGHRASSLPPTNSARSFDDSLLDTARSTPSPRRRHTKVVPLLKLMEQRRQSVEGDKEKEKEKEPTDSSGGRGLLKIKLPDTTLTDAEKTKEKPDSSTDKDKPDSLPTVKLDRPPRFTAQKLKQALTGATVNAPSSHPPSHLHLSFPAPLPPAPWTSSAYHAPSPTNVTTPTPDADFASYRPSFNMAPCPPTFGGGAYSQQPNFSLPPPPLPFPLGVDRSFDPWTSGSVGNSEWPSTLGVGAGAPPADVMPFPPPPPHQLPMPRFPASASQPRQPPPANRFGAPPGPYSHWSNANQ</sequence>
<feature type="domain" description="DNA/RNA-binding" evidence="3">
    <location>
        <begin position="163"/>
        <end position="220"/>
    </location>
</feature>
<proteinExistence type="predicted"/>
<organism evidence="5 6">
    <name type="scientific">Plectus sambesii</name>
    <dbReference type="NCBI Taxonomy" id="2011161"/>
    <lineage>
        <taxon>Eukaryota</taxon>
        <taxon>Metazoa</taxon>
        <taxon>Ecdysozoa</taxon>
        <taxon>Nematoda</taxon>
        <taxon>Chromadorea</taxon>
        <taxon>Plectida</taxon>
        <taxon>Plectina</taxon>
        <taxon>Plectoidea</taxon>
        <taxon>Plectidae</taxon>
        <taxon>Plectus</taxon>
    </lineage>
</organism>
<feature type="compositionally biased region" description="Low complexity" evidence="2">
    <location>
        <begin position="603"/>
        <end position="615"/>
    </location>
</feature>
<dbReference type="GO" id="GO:0005697">
    <property type="term" value="C:telomerase holoenzyme complex"/>
    <property type="evidence" value="ECO:0007669"/>
    <property type="project" value="TreeGrafter"/>
</dbReference>
<evidence type="ECO:0000256" key="1">
    <source>
        <dbReference type="ARBA" id="ARBA00023161"/>
    </source>
</evidence>
<dbReference type="PANTHER" id="PTHR15696:SF5">
    <property type="entry name" value="NONSENSE-MEDIATED MRNA DECAY FACTOR SMG7"/>
    <property type="match status" value="1"/>
</dbReference>
<dbReference type="Proteomes" id="UP000887566">
    <property type="component" value="Unplaced"/>
</dbReference>
<protein>
    <submittedName>
        <fullName evidence="6">Uncharacterized protein</fullName>
    </submittedName>
</protein>
<keyword evidence="5" id="KW-1185">Reference proteome</keyword>
<evidence type="ECO:0000259" key="3">
    <source>
        <dbReference type="Pfam" id="PF10373"/>
    </source>
</evidence>
<dbReference type="Pfam" id="PF10374">
    <property type="entry name" value="EST1"/>
    <property type="match status" value="1"/>
</dbReference>
<name>A0A914XER5_9BILA</name>
<feature type="compositionally biased region" description="Polar residues" evidence="2">
    <location>
        <begin position="694"/>
        <end position="705"/>
    </location>
</feature>
<dbReference type="GO" id="GO:0042162">
    <property type="term" value="F:telomeric DNA binding"/>
    <property type="evidence" value="ECO:0007669"/>
    <property type="project" value="TreeGrafter"/>
</dbReference>
<dbReference type="PANTHER" id="PTHR15696">
    <property type="entry name" value="SMG-7 SUPPRESSOR WITH MORPHOLOGICAL EFFECT ON GENITALIA PROTEIN 7"/>
    <property type="match status" value="1"/>
</dbReference>
<reference evidence="6" key="1">
    <citation type="submission" date="2022-11" db="UniProtKB">
        <authorList>
            <consortium name="WormBaseParasite"/>
        </authorList>
    </citation>
    <scope>IDENTIFICATION</scope>
</reference>
<dbReference type="InterPro" id="IPR011990">
    <property type="entry name" value="TPR-like_helical_dom_sf"/>
</dbReference>
<feature type="region of interest" description="Disordered" evidence="2">
    <location>
        <begin position="466"/>
        <end position="589"/>
    </location>
</feature>
<dbReference type="InterPro" id="IPR045153">
    <property type="entry name" value="Est1/Ebs1-like"/>
</dbReference>
<dbReference type="Gene3D" id="1.25.40.10">
    <property type="entry name" value="Tetratricopeptide repeat domain"/>
    <property type="match status" value="1"/>
</dbReference>
<evidence type="ECO:0000313" key="6">
    <source>
        <dbReference type="WBParaSite" id="PSAMB.scaffold818size40898.g9083.t1"/>
    </source>
</evidence>
<dbReference type="InterPro" id="IPR019458">
    <property type="entry name" value="Est1-like_N"/>
</dbReference>
<feature type="region of interest" description="Disordered" evidence="2">
    <location>
        <begin position="626"/>
        <end position="646"/>
    </location>
</feature>
<dbReference type="GO" id="GO:0000184">
    <property type="term" value="P:nuclear-transcribed mRNA catabolic process, nonsense-mediated decay"/>
    <property type="evidence" value="ECO:0007669"/>
    <property type="project" value="UniProtKB-KW"/>
</dbReference>
<evidence type="ECO:0000313" key="5">
    <source>
        <dbReference type="Proteomes" id="UP000887566"/>
    </source>
</evidence>
<feature type="domain" description="Telomerase activating protein Est1-like N-terminal" evidence="4">
    <location>
        <begin position="54"/>
        <end position="160"/>
    </location>
</feature>
<accession>A0A914XER5</accession>
<dbReference type="InterPro" id="IPR018834">
    <property type="entry name" value="DNA/RNA-bd_Est1-type"/>
</dbReference>
<dbReference type="Pfam" id="PF10373">
    <property type="entry name" value="EST1_DNA_bind"/>
    <property type="match status" value="1"/>
</dbReference>
<feature type="region of interest" description="Disordered" evidence="2">
    <location>
        <begin position="596"/>
        <end position="615"/>
    </location>
</feature>
<feature type="region of interest" description="Disordered" evidence="2">
    <location>
        <begin position="662"/>
        <end position="681"/>
    </location>
</feature>
<dbReference type="AlphaFoldDB" id="A0A914XER5"/>
<feature type="compositionally biased region" description="Polar residues" evidence="2">
    <location>
        <begin position="626"/>
        <end position="642"/>
    </location>
</feature>
<dbReference type="WBParaSite" id="PSAMB.scaffold818size40898.g9083.t1">
    <property type="protein sequence ID" value="PSAMB.scaffold818size40898.g9083.t1"/>
    <property type="gene ID" value="PSAMB.scaffold818size40898.g9083"/>
</dbReference>
<keyword evidence="1" id="KW-0866">Nonsense-mediated mRNA decay</keyword>
<feature type="compositionally biased region" description="Pro residues" evidence="2">
    <location>
        <begin position="721"/>
        <end position="734"/>
    </location>
</feature>
<dbReference type="GO" id="GO:0070034">
    <property type="term" value="F:telomerase RNA binding"/>
    <property type="evidence" value="ECO:0007669"/>
    <property type="project" value="TreeGrafter"/>
</dbReference>
<evidence type="ECO:0000256" key="2">
    <source>
        <dbReference type="SAM" id="MobiDB-lite"/>
    </source>
</evidence>
<feature type="compositionally biased region" description="Basic and acidic residues" evidence="2">
    <location>
        <begin position="516"/>
        <end position="536"/>
    </location>
</feature>
<evidence type="ECO:0000259" key="4">
    <source>
        <dbReference type="Pfam" id="PF10374"/>
    </source>
</evidence>